<dbReference type="RefSeq" id="WP_255922611.1">
    <property type="nucleotide sequence ID" value="NZ_JANFNG010000024.1"/>
</dbReference>
<dbReference type="InterPro" id="IPR022764">
    <property type="entry name" value="Peptidase_S54_rhomboid_dom"/>
</dbReference>
<dbReference type="Gene3D" id="1.20.1540.10">
    <property type="entry name" value="Rhomboid-like"/>
    <property type="match status" value="1"/>
</dbReference>
<keyword evidence="7" id="KW-0378">Hydrolase</keyword>
<feature type="transmembrane region" description="Helical" evidence="5">
    <location>
        <begin position="35"/>
        <end position="54"/>
    </location>
</feature>
<evidence type="ECO:0000256" key="4">
    <source>
        <dbReference type="ARBA" id="ARBA00023136"/>
    </source>
</evidence>
<dbReference type="Pfam" id="PF01694">
    <property type="entry name" value="Rhomboid"/>
    <property type="match status" value="1"/>
</dbReference>
<dbReference type="GO" id="GO:0008233">
    <property type="term" value="F:peptidase activity"/>
    <property type="evidence" value="ECO:0007669"/>
    <property type="project" value="UniProtKB-KW"/>
</dbReference>
<comment type="subcellular location">
    <subcellularLocation>
        <location evidence="1">Membrane</location>
        <topology evidence="1">Multi-pass membrane protein</topology>
    </subcellularLocation>
</comment>
<proteinExistence type="predicted"/>
<reference evidence="7" key="1">
    <citation type="submission" date="2022-06" db="EMBL/GenBank/DDBJ databases">
        <title>Draft genome sequence of Streptomyces sp. RB6PN25 isolated from peat swamp forest in Thailand.</title>
        <authorList>
            <person name="Duangmal K."/>
            <person name="Klaysubun C."/>
        </authorList>
    </citation>
    <scope>NUCLEOTIDE SEQUENCE</scope>
    <source>
        <strain evidence="7">RB6PN25</strain>
    </source>
</reference>
<evidence type="ECO:0000259" key="6">
    <source>
        <dbReference type="Pfam" id="PF01694"/>
    </source>
</evidence>
<dbReference type="GO" id="GO:0006508">
    <property type="term" value="P:proteolysis"/>
    <property type="evidence" value="ECO:0007669"/>
    <property type="project" value="UniProtKB-KW"/>
</dbReference>
<evidence type="ECO:0000313" key="7">
    <source>
        <dbReference type="EMBL" id="MCQ4083632.1"/>
    </source>
</evidence>
<dbReference type="Proteomes" id="UP001057702">
    <property type="component" value="Unassembled WGS sequence"/>
</dbReference>
<evidence type="ECO:0000256" key="5">
    <source>
        <dbReference type="SAM" id="Phobius"/>
    </source>
</evidence>
<accession>A0ABT1Q4F4</accession>
<feature type="domain" description="Peptidase S54 rhomboid" evidence="6">
    <location>
        <begin position="71"/>
        <end position="172"/>
    </location>
</feature>
<keyword evidence="8" id="KW-1185">Reference proteome</keyword>
<feature type="transmembrane region" description="Helical" evidence="5">
    <location>
        <begin position="114"/>
        <end position="131"/>
    </location>
</feature>
<name>A0ABT1Q4F4_9ACTN</name>
<evidence type="ECO:0000256" key="3">
    <source>
        <dbReference type="ARBA" id="ARBA00022989"/>
    </source>
</evidence>
<feature type="transmembrane region" description="Helical" evidence="5">
    <location>
        <begin position="74"/>
        <end position="102"/>
    </location>
</feature>
<dbReference type="EMBL" id="JANFNG010000024">
    <property type="protein sequence ID" value="MCQ4083632.1"/>
    <property type="molecule type" value="Genomic_DNA"/>
</dbReference>
<keyword evidence="2 5" id="KW-0812">Transmembrane</keyword>
<dbReference type="SUPFAM" id="SSF144091">
    <property type="entry name" value="Rhomboid-like"/>
    <property type="match status" value="1"/>
</dbReference>
<keyword evidence="4 5" id="KW-0472">Membrane</keyword>
<gene>
    <name evidence="7" type="ORF">NGB36_24290</name>
</gene>
<feature type="transmembrane region" description="Helical" evidence="5">
    <location>
        <begin position="214"/>
        <end position="243"/>
    </location>
</feature>
<sequence length="258" mass="27311">MKPATHPQYPQGSPQPGAQVPWAGRPARFGWQRTPWLTGVVLLVTAIPNVAQLAVPGLEGRWDRSPAELHGERWRIVTALFVQDGGVLGTISNLGFLVVIGALAEQVLSRPRWLVHYFGVGMVSGLIGDLWQPVGAGNSIAICGLTGGAALALWRADIRLPSYTPQAILIWCGALLATLSHALYAPMIIAGVILAAGTRAAQEKHKPVQRATTLVAAITAVVLTAATNIHGPALLLGAILGTLTTQTRRQLRPTPSRP</sequence>
<feature type="transmembrane region" description="Helical" evidence="5">
    <location>
        <begin position="168"/>
        <end position="194"/>
    </location>
</feature>
<evidence type="ECO:0000256" key="2">
    <source>
        <dbReference type="ARBA" id="ARBA00022692"/>
    </source>
</evidence>
<protein>
    <submittedName>
        <fullName evidence="7">Rhomboid family intramembrane serine protease</fullName>
        <ecNumber evidence="7">3.4.21.105</ecNumber>
    </submittedName>
</protein>
<evidence type="ECO:0000313" key="8">
    <source>
        <dbReference type="Proteomes" id="UP001057702"/>
    </source>
</evidence>
<organism evidence="7 8">
    <name type="scientific">Streptomyces humicola</name>
    <dbReference type="NCBI Taxonomy" id="2953240"/>
    <lineage>
        <taxon>Bacteria</taxon>
        <taxon>Bacillati</taxon>
        <taxon>Actinomycetota</taxon>
        <taxon>Actinomycetes</taxon>
        <taxon>Kitasatosporales</taxon>
        <taxon>Streptomycetaceae</taxon>
        <taxon>Streptomyces</taxon>
    </lineage>
</organism>
<dbReference type="EC" id="3.4.21.105" evidence="7"/>
<comment type="caution">
    <text evidence="7">The sequence shown here is derived from an EMBL/GenBank/DDBJ whole genome shotgun (WGS) entry which is preliminary data.</text>
</comment>
<keyword evidence="3 5" id="KW-1133">Transmembrane helix</keyword>
<feature type="transmembrane region" description="Helical" evidence="5">
    <location>
        <begin position="137"/>
        <end position="156"/>
    </location>
</feature>
<keyword evidence="7" id="KW-0645">Protease</keyword>
<evidence type="ECO:0000256" key="1">
    <source>
        <dbReference type="ARBA" id="ARBA00004141"/>
    </source>
</evidence>
<dbReference type="InterPro" id="IPR035952">
    <property type="entry name" value="Rhomboid-like_sf"/>
</dbReference>